<protein>
    <submittedName>
        <fullName evidence="3">Uncharacterized protein</fullName>
    </submittedName>
</protein>
<keyword evidence="4" id="KW-1185">Reference proteome</keyword>
<feature type="transmembrane region" description="Helical" evidence="2">
    <location>
        <begin position="135"/>
        <end position="153"/>
    </location>
</feature>
<evidence type="ECO:0000313" key="3">
    <source>
        <dbReference type="EMBL" id="GAQ79564.1"/>
    </source>
</evidence>
<keyword evidence="2" id="KW-1133">Transmembrane helix</keyword>
<reference evidence="3 4" key="1">
    <citation type="journal article" date="2014" name="Nat. Commun.">
        <title>Klebsormidium flaccidum genome reveals primary factors for plant terrestrial adaptation.</title>
        <authorList>
            <person name="Hori K."/>
            <person name="Maruyama F."/>
            <person name="Fujisawa T."/>
            <person name="Togashi T."/>
            <person name="Yamamoto N."/>
            <person name="Seo M."/>
            <person name="Sato S."/>
            <person name="Yamada T."/>
            <person name="Mori H."/>
            <person name="Tajima N."/>
            <person name="Moriyama T."/>
            <person name="Ikeuchi M."/>
            <person name="Watanabe M."/>
            <person name="Wada H."/>
            <person name="Kobayashi K."/>
            <person name="Saito M."/>
            <person name="Masuda T."/>
            <person name="Sasaki-Sekimoto Y."/>
            <person name="Mashiguchi K."/>
            <person name="Awai K."/>
            <person name="Shimojima M."/>
            <person name="Masuda S."/>
            <person name="Iwai M."/>
            <person name="Nobusawa T."/>
            <person name="Narise T."/>
            <person name="Kondo S."/>
            <person name="Saito H."/>
            <person name="Sato R."/>
            <person name="Murakawa M."/>
            <person name="Ihara Y."/>
            <person name="Oshima-Yamada Y."/>
            <person name="Ohtaka K."/>
            <person name="Satoh M."/>
            <person name="Sonobe K."/>
            <person name="Ishii M."/>
            <person name="Ohtani R."/>
            <person name="Kanamori-Sato M."/>
            <person name="Honoki R."/>
            <person name="Miyazaki D."/>
            <person name="Mochizuki H."/>
            <person name="Umetsu J."/>
            <person name="Higashi K."/>
            <person name="Shibata D."/>
            <person name="Kamiya Y."/>
            <person name="Sato N."/>
            <person name="Nakamura Y."/>
            <person name="Tabata S."/>
            <person name="Ida S."/>
            <person name="Kurokawa K."/>
            <person name="Ohta H."/>
        </authorList>
    </citation>
    <scope>NUCLEOTIDE SEQUENCE [LARGE SCALE GENOMIC DNA]</scope>
    <source>
        <strain evidence="3 4">NIES-2285</strain>
    </source>
</reference>
<dbReference type="InterPro" id="IPR010530">
    <property type="entry name" value="B12D"/>
</dbReference>
<proteinExistence type="predicted"/>
<sequence length="164" mass="18613">MADSRNADHPRAPCGFPDPPSGEASGEFMHERKKLTPVTRLPLLRKILAKELKPIWPLFGVVASGFFLAGWIVGRNLGKNPEIRPRLNKERRAHEVPEIDEPELVASLGQEFLERDLLRDVVKMRSSTIFSEQSNWFNFVLLFFVTLYGRATFSTPIHTLLTDG</sequence>
<name>A0A1Y1HLT2_KLENI</name>
<feature type="transmembrane region" description="Helical" evidence="2">
    <location>
        <begin position="55"/>
        <end position="74"/>
    </location>
</feature>
<keyword evidence="2" id="KW-0472">Membrane</keyword>
<organism evidence="3 4">
    <name type="scientific">Klebsormidium nitens</name>
    <name type="common">Green alga</name>
    <name type="synonym">Ulothrix nitens</name>
    <dbReference type="NCBI Taxonomy" id="105231"/>
    <lineage>
        <taxon>Eukaryota</taxon>
        <taxon>Viridiplantae</taxon>
        <taxon>Streptophyta</taxon>
        <taxon>Klebsormidiophyceae</taxon>
        <taxon>Klebsormidiales</taxon>
        <taxon>Klebsormidiaceae</taxon>
        <taxon>Klebsormidium</taxon>
    </lineage>
</organism>
<dbReference type="Proteomes" id="UP000054558">
    <property type="component" value="Unassembled WGS sequence"/>
</dbReference>
<evidence type="ECO:0000256" key="1">
    <source>
        <dbReference type="SAM" id="MobiDB-lite"/>
    </source>
</evidence>
<keyword evidence="2" id="KW-0812">Transmembrane</keyword>
<gene>
    <name evidence="3" type="ORF">KFL_000330100</name>
</gene>
<dbReference type="Pfam" id="PF06522">
    <property type="entry name" value="B12D"/>
    <property type="match status" value="1"/>
</dbReference>
<evidence type="ECO:0000256" key="2">
    <source>
        <dbReference type="SAM" id="Phobius"/>
    </source>
</evidence>
<feature type="compositionally biased region" description="Basic and acidic residues" evidence="1">
    <location>
        <begin position="1"/>
        <end position="11"/>
    </location>
</feature>
<dbReference type="EMBL" id="DF236982">
    <property type="protein sequence ID" value="GAQ79564.1"/>
    <property type="molecule type" value="Genomic_DNA"/>
</dbReference>
<evidence type="ECO:0000313" key="4">
    <source>
        <dbReference type="Proteomes" id="UP000054558"/>
    </source>
</evidence>
<feature type="region of interest" description="Disordered" evidence="1">
    <location>
        <begin position="1"/>
        <end position="28"/>
    </location>
</feature>
<dbReference type="AlphaFoldDB" id="A0A1Y1HLT2"/>
<accession>A0A1Y1HLT2</accession>